<dbReference type="InterPro" id="IPR041118">
    <property type="entry name" value="Rx_N"/>
</dbReference>
<dbReference type="Gene3D" id="1.20.5.4130">
    <property type="match status" value="1"/>
</dbReference>
<name>A0A8S0Q8E9_OLEEU</name>
<evidence type="ECO:0000256" key="2">
    <source>
        <dbReference type="ARBA" id="ARBA00022614"/>
    </source>
</evidence>
<keyword evidence="3" id="KW-0677">Repeat</keyword>
<evidence type="ECO:0000256" key="6">
    <source>
        <dbReference type="ARBA" id="ARBA00022840"/>
    </source>
</evidence>
<dbReference type="SUPFAM" id="SSF52540">
    <property type="entry name" value="P-loop containing nucleoside triphosphate hydrolases"/>
    <property type="match status" value="1"/>
</dbReference>
<dbReference type="InterPro" id="IPR032675">
    <property type="entry name" value="LRR_dom_sf"/>
</dbReference>
<evidence type="ECO:0000256" key="1">
    <source>
        <dbReference type="ARBA" id="ARBA00008894"/>
    </source>
</evidence>
<dbReference type="GO" id="GO:0098542">
    <property type="term" value="P:defense response to other organism"/>
    <property type="evidence" value="ECO:0007669"/>
    <property type="project" value="TreeGrafter"/>
</dbReference>
<dbReference type="Pfam" id="PF18052">
    <property type="entry name" value="Rx_N"/>
    <property type="match status" value="1"/>
</dbReference>
<dbReference type="CDD" id="cd14798">
    <property type="entry name" value="RX-CC_like"/>
    <property type="match status" value="1"/>
</dbReference>
<dbReference type="GO" id="GO:0043531">
    <property type="term" value="F:ADP binding"/>
    <property type="evidence" value="ECO:0007669"/>
    <property type="project" value="InterPro"/>
</dbReference>
<dbReference type="InterPro" id="IPR038005">
    <property type="entry name" value="RX-like_CC"/>
</dbReference>
<dbReference type="EMBL" id="CACTIH010001826">
    <property type="protein sequence ID" value="CAA2964631.1"/>
    <property type="molecule type" value="Genomic_DNA"/>
</dbReference>
<evidence type="ECO:0000256" key="5">
    <source>
        <dbReference type="ARBA" id="ARBA00022821"/>
    </source>
</evidence>
<dbReference type="FunFam" id="1.10.10.10:FF:000322">
    <property type="entry name" value="Probable disease resistance protein At1g63360"/>
    <property type="match status" value="1"/>
</dbReference>
<dbReference type="Gene3D" id="3.80.10.10">
    <property type="entry name" value="Ribonuclease Inhibitor"/>
    <property type="match status" value="1"/>
</dbReference>
<dbReference type="Pfam" id="PF23559">
    <property type="entry name" value="WHD_DRP"/>
    <property type="match status" value="1"/>
</dbReference>
<dbReference type="InterPro" id="IPR044974">
    <property type="entry name" value="Disease_R_plants"/>
</dbReference>
<comment type="caution">
    <text evidence="11">The sequence shown here is derived from an EMBL/GenBank/DDBJ whole genome shotgun (WGS) entry which is preliminary data.</text>
</comment>
<keyword evidence="5" id="KW-0611">Plant defense</keyword>
<dbReference type="GO" id="GO:0051607">
    <property type="term" value="P:defense response to virus"/>
    <property type="evidence" value="ECO:0007669"/>
    <property type="project" value="UniProtKB-ARBA"/>
</dbReference>
<feature type="domain" description="Disease resistance protein winged helix" evidence="9">
    <location>
        <begin position="416"/>
        <end position="483"/>
    </location>
</feature>
<evidence type="ECO:0000259" key="8">
    <source>
        <dbReference type="Pfam" id="PF18052"/>
    </source>
</evidence>
<evidence type="ECO:0000259" key="10">
    <source>
        <dbReference type="Pfam" id="PF23598"/>
    </source>
</evidence>
<gene>
    <name evidence="11" type="ORF">OLEA9_A115811</name>
</gene>
<keyword evidence="6" id="KW-0067">ATP-binding</keyword>
<dbReference type="Proteomes" id="UP000594638">
    <property type="component" value="Unassembled WGS sequence"/>
</dbReference>
<evidence type="ECO:0000259" key="9">
    <source>
        <dbReference type="Pfam" id="PF23559"/>
    </source>
</evidence>
<dbReference type="InterPro" id="IPR058922">
    <property type="entry name" value="WHD_DRP"/>
</dbReference>
<feature type="domain" description="NB-ARC" evidence="7">
    <location>
        <begin position="159"/>
        <end position="327"/>
    </location>
</feature>
<dbReference type="Gene3D" id="1.10.8.430">
    <property type="entry name" value="Helical domain of apoptotic protease-activating factors"/>
    <property type="match status" value="1"/>
</dbReference>
<sequence>MADAAVTFILDNLKELIASTNRQISEVNDRVKPLSDDLELFKFFLQDANKKPIEDAAMKALVELIRNAVYEAENIVDEYVIEAAQYKSSSLFSKIKHPLDRPTKLLNLAQKIEPMKAMVKKIYDKKKFGDGARLDGEGSKPSKITKAPIVQEELVVGIEDEAATVINLLTRESEELEVVSIVGMPGSGKTTLAKMVFRDPKIEFEFYNRIWVYVSQDYNRKEVFLTILDQITKVTDEIRNMTEDNLAQKLLRSLEEEKYLIVVDNVRTPNDWNHLQVSFPKNKKKSRILLTSRDRNVGKNADCKVERHDLRFLTIDESWTLLQRKALGLEECPRDLVKHGMKIAAECDGLPLAIVVIGGILLEKGTEGSHWEDVSKNVKEYNVEMDPGKTMDNFIAWSFNHLPYHLRACFIYFGMLPEDYRISVRKLIRLWVAEGFIQRKGELTLESIAEDYLEDLVNRNLVMVEKWRSNGKIKTCYVHDMIHVFCKNKAVEEIFYHEIKRSDQITDLSSNDAFKMCRGLSIPPHFLNIKSPKQFGSHVRSILCFSNDEITLTLANISSFPKTFKLLRVLDGEPIRFSRFPSDLTLLVNLRYLVLSIQFKILPKHITNLWNMQTLIVKTSSNTLEIRGDIFKMVRLRHLETNASTSFSDPVSRKRNDEEGYLIDLRTLSTISPETCSEDVLDRAPNLSKLGIRGQLSKLFEVKDESSLFDNVKQLNSLENLKLFNDVVNVQGSEGKIVSPPDKFPPNLTKLTLYGTQLDWEYMSTLGRLENLEILKLKENAFEGKLWEAEDGGFPSLKLLHIGSTDLVTWVASGSHFPSLESLHLKHCTSLSTVPLGLADIATLQTVELYCTNEIAATSAKKIQSQKKENTLTNKGKGFKLSIYPSDHVK</sequence>
<dbReference type="InterPro" id="IPR027417">
    <property type="entry name" value="P-loop_NTPase"/>
</dbReference>
<dbReference type="PRINTS" id="PR00364">
    <property type="entry name" value="DISEASERSIST"/>
</dbReference>
<dbReference type="Pfam" id="PF23598">
    <property type="entry name" value="LRR_14"/>
    <property type="match status" value="1"/>
</dbReference>
<accession>A0A8S0Q8E9</accession>
<reference evidence="11 12" key="1">
    <citation type="submission" date="2019-12" db="EMBL/GenBank/DDBJ databases">
        <authorList>
            <person name="Alioto T."/>
            <person name="Alioto T."/>
            <person name="Gomez Garrido J."/>
        </authorList>
    </citation>
    <scope>NUCLEOTIDE SEQUENCE [LARGE SCALE GENOMIC DNA]</scope>
</reference>
<dbReference type="InterPro" id="IPR055414">
    <property type="entry name" value="LRR_R13L4/SHOC2-like"/>
</dbReference>
<protein>
    <submittedName>
        <fullName evidence="11">Late blight resistance homolog R1B-17</fullName>
    </submittedName>
</protein>
<dbReference type="AlphaFoldDB" id="A0A8S0Q8E9"/>
<dbReference type="InterPro" id="IPR002182">
    <property type="entry name" value="NB-ARC"/>
</dbReference>
<comment type="similarity">
    <text evidence="1">Belongs to the disease resistance NB-LRR family.</text>
</comment>
<feature type="domain" description="Disease resistance R13L4/SHOC-2-like LRR" evidence="10">
    <location>
        <begin position="538"/>
        <end position="734"/>
    </location>
</feature>
<proteinExistence type="inferred from homology"/>
<dbReference type="InterPro" id="IPR036388">
    <property type="entry name" value="WH-like_DNA-bd_sf"/>
</dbReference>
<dbReference type="Gene3D" id="1.10.10.10">
    <property type="entry name" value="Winged helix-like DNA-binding domain superfamily/Winged helix DNA-binding domain"/>
    <property type="match status" value="1"/>
</dbReference>
<dbReference type="SUPFAM" id="SSF52058">
    <property type="entry name" value="L domain-like"/>
    <property type="match status" value="1"/>
</dbReference>
<evidence type="ECO:0000256" key="4">
    <source>
        <dbReference type="ARBA" id="ARBA00022741"/>
    </source>
</evidence>
<dbReference type="Gramene" id="OE9A115811T1">
    <property type="protein sequence ID" value="OE9A115811C1"/>
    <property type="gene ID" value="OE9A115811"/>
</dbReference>
<keyword evidence="4" id="KW-0547">Nucleotide-binding</keyword>
<evidence type="ECO:0000313" key="12">
    <source>
        <dbReference type="Proteomes" id="UP000594638"/>
    </source>
</evidence>
<dbReference type="Pfam" id="PF00931">
    <property type="entry name" value="NB-ARC"/>
    <property type="match status" value="1"/>
</dbReference>
<keyword evidence="2" id="KW-0433">Leucine-rich repeat</keyword>
<dbReference type="InterPro" id="IPR042197">
    <property type="entry name" value="Apaf_helical"/>
</dbReference>
<dbReference type="Gene3D" id="3.40.50.300">
    <property type="entry name" value="P-loop containing nucleotide triphosphate hydrolases"/>
    <property type="match status" value="1"/>
</dbReference>
<dbReference type="OrthoDB" id="646178at2759"/>
<dbReference type="FunFam" id="3.40.50.300:FF:001091">
    <property type="entry name" value="Probable disease resistance protein At1g61300"/>
    <property type="match status" value="1"/>
</dbReference>
<keyword evidence="12" id="KW-1185">Reference proteome</keyword>
<evidence type="ECO:0000259" key="7">
    <source>
        <dbReference type="Pfam" id="PF00931"/>
    </source>
</evidence>
<evidence type="ECO:0000313" key="11">
    <source>
        <dbReference type="EMBL" id="CAA2964631.1"/>
    </source>
</evidence>
<evidence type="ECO:0000256" key="3">
    <source>
        <dbReference type="ARBA" id="ARBA00022737"/>
    </source>
</evidence>
<dbReference type="PANTHER" id="PTHR23155:SF1193">
    <property type="entry name" value="DISEASE RESISTANCE PROTEIN RPP13-RELATED"/>
    <property type="match status" value="1"/>
</dbReference>
<dbReference type="PANTHER" id="PTHR23155">
    <property type="entry name" value="DISEASE RESISTANCE PROTEIN RP"/>
    <property type="match status" value="1"/>
</dbReference>
<feature type="domain" description="Disease resistance N-terminal" evidence="8">
    <location>
        <begin position="5"/>
        <end position="91"/>
    </location>
</feature>
<dbReference type="GO" id="GO:0005524">
    <property type="term" value="F:ATP binding"/>
    <property type="evidence" value="ECO:0007669"/>
    <property type="project" value="UniProtKB-KW"/>
</dbReference>
<organism evidence="11 12">
    <name type="scientific">Olea europaea subsp. europaea</name>
    <dbReference type="NCBI Taxonomy" id="158383"/>
    <lineage>
        <taxon>Eukaryota</taxon>
        <taxon>Viridiplantae</taxon>
        <taxon>Streptophyta</taxon>
        <taxon>Embryophyta</taxon>
        <taxon>Tracheophyta</taxon>
        <taxon>Spermatophyta</taxon>
        <taxon>Magnoliopsida</taxon>
        <taxon>eudicotyledons</taxon>
        <taxon>Gunneridae</taxon>
        <taxon>Pentapetalae</taxon>
        <taxon>asterids</taxon>
        <taxon>lamiids</taxon>
        <taxon>Lamiales</taxon>
        <taxon>Oleaceae</taxon>
        <taxon>Oleeae</taxon>
        <taxon>Olea</taxon>
    </lineage>
</organism>